<accession>A0ACB7HAL3</accession>
<evidence type="ECO:0000313" key="1">
    <source>
        <dbReference type="EMBL" id="KAG8648708.1"/>
    </source>
</evidence>
<keyword evidence="2" id="KW-1185">Reference proteome</keyword>
<protein>
    <submittedName>
        <fullName evidence="1">Uncharacterized protein</fullName>
    </submittedName>
</protein>
<sequence>MLHPKFLPQESSLSLSLSLSLLLALSATSSTMSYNKKRPILSSVSVSLGCGSCKKPNLSGVFQPKPRSRNPTTSTTSYQKYYNHDIYYSSSSSSKTNASPPDYDTTTSFSADTPPQSSWDTNASNKYSRAVRGMGRVGGESLAVEKESDDPYLDFRQSMLQMILEQEIYSKDDLRELLNCFLQLNSPYHHGIIVRAFTEIWDGVYSVRSTARGGGGGLSSESQKKLPCNDYYYGHGC</sequence>
<reference evidence="2" key="1">
    <citation type="journal article" date="2016" name="Nat. Biotechnol.">
        <title>Sequencing wild and cultivated cassava and related species reveals extensive interspecific hybridization and genetic diversity.</title>
        <authorList>
            <person name="Bredeson J.V."/>
            <person name="Lyons J.B."/>
            <person name="Prochnik S.E."/>
            <person name="Wu G.A."/>
            <person name="Ha C.M."/>
            <person name="Edsinger-Gonzales E."/>
            <person name="Grimwood J."/>
            <person name="Schmutz J."/>
            <person name="Rabbi I.Y."/>
            <person name="Egesi C."/>
            <person name="Nauluvula P."/>
            <person name="Lebot V."/>
            <person name="Ndunguru J."/>
            <person name="Mkamilo G."/>
            <person name="Bart R.S."/>
            <person name="Setter T.L."/>
            <person name="Gleadow R.M."/>
            <person name="Kulakow P."/>
            <person name="Ferguson M.E."/>
            <person name="Rounsley S."/>
            <person name="Rokhsar D.S."/>
        </authorList>
    </citation>
    <scope>NUCLEOTIDE SEQUENCE [LARGE SCALE GENOMIC DNA]</scope>
    <source>
        <strain evidence="2">cv. AM560-2</strain>
    </source>
</reference>
<proteinExistence type="predicted"/>
<comment type="caution">
    <text evidence="1">The sequence shown here is derived from an EMBL/GenBank/DDBJ whole genome shotgun (WGS) entry which is preliminary data.</text>
</comment>
<name>A0ACB7HAL3_MANES</name>
<gene>
    <name evidence="1" type="ORF">MANES_08G031200v8</name>
</gene>
<organism evidence="1 2">
    <name type="scientific">Manihot esculenta</name>
    <name type="common">Cassava</name>
    <name type="synonym">Jatropha manihot</name>
    <dbReference type="NCBI Taxonomy" id="3983"/>
    <lineage>
        <taxon>Eukaryota</taxon>
        <taxon>Viridiplantae</taxon>
        <taxon>Streptophyta</taxon>
        <taxon>Embryophyta</taxon>
        <taxon>Tracheophyta</taxon>
        <taxon>Spermatophyta</taxon>
        <taxon>Magnoliopsida</taxon>
        <taxon>eudicotyledons</taxon>
        <taxon>Gunneridae</taxon>
        <taxon>Pentapetalae</taxon>
        <taxon>rosids</taxon>
        <taxon>fabids</taxon>
        <taxon>Malpighiales</taxon>
        <taxon>Euphorbiaceae</taxon>
        <taxon>Crotonoideae</taxon>
        <taxon>Manihoteae</taxon>
        <taxon>Manihot</taxon>
    </lineage>
</organism>
<evidence type="ECO:0000313" key="2">
    <source>
        <dbReference type="Proteomes" id="UP000091857"/>
    </source>
</evidence>
<dbReference type="Proteomes" id="UP000091857">
    <property type="component" value="Chromosome 8"/>
</dbReference>
<dbReference type="EMBL" id="CM004394">
    <property type="protein sequence ID" value="KAG8648708.1"/>
    <property type="molecule type" value="Genomic_DNA"/>
</dbReference>